<protein>
    <submittedName>
        <fullName evidence="2">NADH dehydrogenase</fullName>
    </submittedName>
</protein>
<dbReference type="PANTHER" id="PTHR12126">
    <property type="entry name" value="NADH-UBIQUINONE OXIDOREDUCTASE 39 KDA SUBUNIT-RELATED"/>
    <property type="match status" value="1"/>
</dbReference>
<proteinExistence type="predicted"/>
<dbReference type="InterPro" id="IPR036291">
    <property type="entry name" value="NAD(P)-bd_dom_sf"/>
</dbReference>
<name>A0ABV2EHM9_9CAUL</name>
<dbReference type="Gene3D" id="3.40.50.720">
    <property type="entry name" value="NAD(P)-binding Rossmann-like Domain"/>
    <property type="match status" value="1"/>
</dbReference>
<dbReference type="Proteomes" id="UP001549110">
    <property type="component" value="Unassembled WGS sequence"/>
</dbReference>
<dbReference type="EMBL" id="JBEPLU010000001">
    <property type="protein sequence ID" value="MET3526545.1"/>
    <property type="molecule type" value="Genomic_DNA"/>
</dbReference>
<reference evidence="2 3" key="1">
    <citation type="submission" date="2024-06" db="EMBL/GenBank/DDBJ databases">
        <title>Genomic Encyclopedia of Type Strains, Phase IV (KMG-IV): sequencing the most valuable type-strain genomes for metagenomic binning, comparative biology and taxonomic classification.</title>
        <authorList>
            <person name="Goeker M."/>
        </authorList>
    </citation>
    <scope>NUCLEOTIDE SEQUENCE [LARGE SCALE GENOMIC DNA]</scope>
    <source>
        <strain evidence="2 3">DSM 17809</strain>
    </source>
</reference>
<dbReference type="SUPFAM" id="SSF51735">
    <property type="entry name" value="NAD(P)-binding Rossmann-fold domains"/>
    <property type="match status" value="1"/>
</dbReference>
<dbReference type="PANTHER" id="PTHR12126:SF11">
    <property type="entry name" value="NADH DEHYDROGENASE [UBIQUINONE] 1 ALPHA SUBCOMPLEX SUBUNIT 9, MITOCHONDRIAL"/>
    <property type="match status" value="1"/>
</dbReference>
<dbReference type="RefSeq" id="WP_331929226.1">
    <property type="nucleotide sequence ID" value="NZ_JBEPLU010000001.1"/>
</dbReference>
<evidence type="ECO:0000259" key="1">
    <source>
        <dbReference type="Pfam" id="PF01370"/>
    </source>
</evidence>
<organism evidence="2 3">
    <name type="scientific">Phenylobacterium koreense</name>
    <dbReference type="NCBI Taxonomy" id="266125"/>
    <lineage>
        <taxon>Bacteria</taxon>
        <taxon>Pseudomonadati</taxon>
        <taxon>Pseudomonadota</taxon>
        <taxon>Alphaproteobacteria</taxon>
        <taxon>Caulobacterales</taxon>
        <taxon>Caulobacteraceae</taxon>
        <taxon>Phenylobacterium</taxon>
    </lineage>
</organism>
<dbReference type="InterPro" id="IPR001509">
    <property type="entry name" value="Epimerase_deHydtase"/>
</dbReference>
<dbReference type="InterPro" id="IPR051207">
    <property type="entry name" value="ComplexI_NDUFA9_subunit"/>
</dbReference>
<dbReference type="CDD" id="cd05271">
    <property type="entry name" value="NDUFA9_like_SDR_a"/>
    <property type="match status" value="1"/>
</dbReference>
<evidence type="ECO:0000313" key="3">
    <source>
        <dbReference type="Proteomes" id="UP001549110"/>
    </source>
</evidence>
<comment type="caution">
    <text evidence="2">The sequence shown here is derived from an EMBL/GenBank/DDBJ whole genome shotgun (WGS) entry which is preliminary data.</text>
</comment>
<sequence>MQDLVTVFGGSGFIGTQIVRALARQGLRIRVAVRQPHLAHTMRLMGDVGQIEVVQANVRNEASVRRALDGAQACVNAVGILFEAGAQKFKSVQVEGAANVAKAARNLGVERLVHISAIGADANSSSEYARTKAQGEEAIRAAYPEAVIIRPSVVFGQGDGLFEKFAEMAAASPALPLIGAATRFQPVFVSDVARAVAAAVLDPSAAGKTYELGGPGVFTMQQVLDLVLAETERRRILVPLPFGIAKLIGALCQPLALLTVTPPITADQVELLKRDNVANPAMPGLAELGVTAPITVEAVLPTYLYRFRKGGQFADQAITTA</sequence>
<evidence type="ECO:0000313" key="2">
    <source>
        <dbReference type="EMBL" id="MET3526545.1"/>
    </source>
</evidence>
<keyword evidence="3" id="KW-1185">Reference proteome</keyword>
<accession>A0ABV2EHM9</accession>
<gene>
    <name evidence="2" type="ORF">ABID41_001640</name>
</gene>
<dbReference type="Pfam" id="PF01370">
    <property type="entry name" value="Epimerase"/>
    <property type="match status" value="1"/>
</dbReference>
<feature type="domain" description="NAD-dependent epimerase/dehydratase" evidence="1">
    <location>
        <begin position="5"/>
        <end position="213"/>
    </location>
</feature>